<keyword evidence="2" id="KW-0862">Zinc</keyword>
<dbReference type="SMART" id="SM01260">
    <property type="entry name" value="LANC_like"/>
    <property type="match status" value="1"/>
</dbReference>
<keyword evidence="2" id="KW-0479">Metal-binding</keyword>
<reference evidence="3" key="1">
    <citation type="submission" date="2022-01" db="EMBL/GenBank/DDBJ databases">
        <authorList>
            <person name="King R."/>
        </authorList>
    </citation>
    <scope>NUCLEOTIDE SEQUENCE</scope>
</reference>
<dbReference type="CDD" id="cd04794">
    <property type="entry name" value="euk_LANCL"/>
    <property type="match status" value="1"/>
</dbReference>
<evidence type="ECO:0000256" key="1">
    <source>
        <dbReference type="ARBA" id="ARBA00007179"/>
    </source>
</evidence>
<dbReference type="Pfam" id="PF05147">
    <property type="entry name" value="LANC_like"/>
    <property type="match status" value="1"/>
</dbReference>
<dbReference type="GO" id="GO:0005975">
    <property type="term" value="P:carbohydrate metabolic process"/>
    <property type="evidence" value="ECO:0007669"/>
    <property type="project" value="InterPro"/>
</dbReference>
<evidence type="ECO:0000313" key="3">
    <source>
        <dbReference type="EMBL" id="CAH1404494.1"/>
    </source>
</evidence>
<evidence type="ECO:0000313" key="4">
    <source>
        <dbReference type="Proteomes" id="UP001152798"/>
    </source>
</evidence>
<feature type="binding site" evidence="2">
    <location>
        <position position="277"/>
    </location>
    <ligand>
        <name>Zn(2+)</name>
        <dbReference type="ChEBI" id="CHEBI:29105"/>
    </ligand>
</feature>
<dbReference type="OrthoDB" id="10257263at2759"/>
<dbReference type="PANTHER" id="PTHR12736:SF21">
    <property type="entry name" value="LANC-LIKE PROTEIN 2"/>
    <property type="match status" value="1"/>
</dbReference>
<gene>
    <name evidence="3" type="ORF">NEZAVI_LOCUS12895</name>
</gene>
<feature type="binding site" evidence="2">
    <location>
        <position position="323"/>
    </location>
    <ligand>
        <name>Zn(2+)</name>
        <dbReference type="ChEBI" id="CHEBI:29105"/>
    </ligand>
</feature>
<dbReference type="SUPFAM" id="SSF158745">
    <property type="entry name" value="LanC-like"/>
    <property type="match status" value="1"/>
</dbReference>
<dbReference type="AlphaFoldDB" id="A0A9P0HML9"/>
<dbReference type="InterPro" id="IPR020464">
    <property type="entry name" value="LanC-like_prot_euk"/>
</dbReference>
<comment type="similarity">
    <text evidence="1">Belongs to the LanC-like protein family.</text>
</comment>
<dbReference type="PRINTS" id="PR01950">
    <property type="entry name" value="LANCSUPER"/>
</dbReference>
<dbReference type="GO" id="GO:0005886">
    <property type="term" value="C:plasma membrane"/>
    <property type="evidence" value="ECO:0007669"/>
    <property type="project" value="TreeGrafter"/>
</dbReference>
<sequence>MDAQKYQNPYSEKCLQLFLTEDGKLQEDIVSKIKETDENFEKEIRRTLPMFKPTGDFSIYTGYCGTALLFLLKYRKTNDKYYLDTALKLANNALDNIDETTSVRSKRLSFLNGRSGPLALAIVLHKLNGEEKKSDALIERLLEIEVENSSNHDEILYGRAGYLYSLLFVDKYYGPVIPVECFRKVIYCIIKSGWRKSKYKNSPSVLSFEWHNKNYFGAAHGIAGILHALLCANEMLSEDERNVIIPNTLKWLAEQRYPSGNFISSEHSNKDRLVQWCHGSPGFVHLFLRAYKVYGHKWLLQTAMDAGDTIWERGLIPKGYSICHGVAGNAYSFLALYNVTKKPKYLYRAACFADWCTQYPKYQGMAPDRPYSLYEGIAGISYFLTDILDPENSAFPGYDL</sequence>
<dbReference type="GO" id="GO:0046872">
    <property type="term" value="F:metal ion binding"/>
    <property type="evidence" value="ECO:0007669"/>
    <property type="project" value="UniProtKB-KW"/>
</dbReference>
<dbReference type="InterPro" id="IPR007822">
    <property type="entry name" value="LANC-like"/>
</dbReference>
<dbReference type="Gene3D" id="1.50.10.10">
    <property type="match status" value="1"/>
</dbReference>
<dbReference type="GO" id="GO:0031179">
    <property type="term" value="P:peptide modification"/>
    <property type="evidence" value="ECO:0007669"/>
    <property type="project" value="InterPro"/>
</dbReference>
<dbReference type="EMBL" id="OV725082">
    <property type="protein sequence ID" value="CAH1404494.1"/>
    <property type="molecule type" value="Genomic_DNA"/>
</dbReference>
<keyword evidence="4" id="KW-1185">Reference proteome</keyword>
<dbReference type="Proteomes" id="UP001152798">
    <property type="component" value="Chromosome 6"/>
</dbReference>
<feature type="binding site" evidence="2">
    <location>
        <position position="324"/>
    </location>
    <ligand>
        <name>Zn(2+)</name>
        <dbReference type="ChEBI" id="CHEBI:29105"/>
    </ligand>
</feature>
<protein>
    <recommendedName>
        <fullName evidence="5">LanC-like protein 2</fullName>
    </recommendedName>
</protein>
<accession>A0A9P0HML9</accession>
<evidence type="ECO:0000256" key="2">
    <source>
        <dbReference type="PIRSR" id="PIRSR607822-1"/>
    </source>
</evidence>
<evidence type="ECO:0008006" key="5">
    <source>
        <dbReference type="Google" id="ProtNLM"/>
    </source>
</evidence>
<dbReference type="InterPro" id="IPR012341">
    <property type="entry name" value="6hp_glycosidase-like_sf"/>
</dbReference>
<proteinExistence type="inferred from homology"/>
<dbReference type="PRINTS" id="PR01951">
    <property type="entry name" value="LANCEUKARYTE"/>
</dbReference>
<dbReference type="PANTHER" id="PTHR12736">
    <property type="entry name" value="LANC-LIKE PROTEIN"/>
    <property type="match status" value="1"/>
</dbReference>
<organism evidence="3 4">
    <name type="scientific">Nezara viridula</name>
    <name type="common">Southern green stink bug</name>
    <name type="synonym">Cimex viridulus</name>
    <dbReference type="NCBI Taxonomy" id="85310"/>
    <lineage>
        <taxon>Eukaryota</taxon>
        <taxon>Metazoa</taxon>
        <taxon>Ecdysozoa</taxon>
        <taxon>Arthropoda</taxon>
        <taxon>Hexapoda</taxon>
        <taxon>Insecta</taxon>
        <taxon>Pterygota</taxon>
        <taxon>Neoptera</taxon>
        <taxon>Paraneoptera</taxon>
        <taxon>Hemiptera</taxon>
        <taxon>Heteroptera</taxon>
        <taxon>Panheteroptera</taxon>
        <taxon>Pentatomomorpha</taxon>
        <taxon>Pentatomoidea</taxon>
        <taxon>Pentatomidae</taxon>
        <taxon>Pentatominae</taxon>
        <taxon>Nezara</taxon>
    </lineage>
</organism>
<name>A0A9P0HML9_NEZVI</name>